<keyword evidence="1" id="KW-0812">Transmembrane</keyword>
<dbReference type="AlphaFoldDB" id="A0A177ATR9"/>
<comment type="caution">
    <text evidence="2">The sequence shown here is derived from an EMBL/GenBank/DDBJ whole genome shotgun (WGS) entry which is preliminary data.</text>
</comment>
<gene>
    <name evidence="2" type="ORF">A3Q56_07062</name>
</gene>
<keyword evidence="3" id="KW-1185">Reference proteome</keyword>
<feature type="transmembrane region" description="Helical" evidence="1">
    <location>
        <begin position="200"/>
        <end position="218"/>
    </location>
</feature>
<dbReference type="GO" id="GO:0016255">
    <property type="term" value="P:attachment of GPI anchor to protein"/>
    <property type="evidence" value="ECO:0007669"/>
    <property type="project" value="TreeGrafter"/>
</dbReference>
<dbReference type="PANTHER" id="PTHR13304">
    <property type="entry name" value="GLYCOSYLPHOSPHATIDYLINOSITOL ANCHOR ATTACHMENT 1 PROTEIN"/>
    <property type="match status" value="1"/>
</dbReference>
<feature type="non-terminal residue" evidence="2">
    <location>
        <position position="1"/>
    </location>
</feature>
<reference evidence="2 3" key="1">
    <citation type="submission" date="2016-04" db="EMBL/GenBank/DDBJ databases">
        <title>The genome of Intoshia linei affirms orthonectids as highly simplified spiralians.</title>
        <authorList>
            <person name="Mikhailov K.V."/>
            <person name="Slusarev G.S."/>
            <person name="Nikitin M.A."/>
            <person name="Logacheva M.D."/>
            <person name="Penin A."/>
            <person name="Aleoshin V."/>
            <person name="Panchin Y.V."/>
        </authorList>
    </citation>
    <scope>NUCLEOTIDE SEQUENCE [LARGE SCALE GENOMIC DNA]</scope>
    <source>
        <strain evidence="2">Intl2013</strain>
        <tissue evidence="2">Whole animal</tissue>
    </source>
</reference>
<feature type="transmembrane region" description="Helical" evidence="1">
    <location>
        <begin position="274"/>
        <end position="291"/>
    </location>
</feature>
<keyword evidence="1" id="KW-1133">Transmembrane helix</keyword>
<dbReference type="InterPro" id="IPR007246">
    <property type="entry name" value="Gaa1"/>
</dbReference>
<dbReference type="Proteomes" id="UP000078046">
    <property type="component" value="Unassembled WGS sequence"/>
</dbReference>
<dbReference type="PANTHER" id="PTHR13304:SF0">
    <property type="entry name" value="GLYCOSYLPHOSPHATIDYLINOSITOL ANCHOR ATTACHMENT 1 PROTEIN"/>
    <property type="match status" value="1"/>
</dbReference>
<dbReference type="EMBL" id="LWCA01001390">
    <property type="protein sequence ID" value="OAF65220.1"/>
    <property type="molecule type" value="Genomic_DNA"/>
</dbReference>
<evidence type="ECO:0000313" key="3">
    <source>
        <dbReference type="Proteomes" id="UP000078046"/>
    </source>
</evidence>
<accession>A0A177ATR9</accession>
<organism evidence="2 3">
    <name type="scientific">Intoshia linei</name>
    <dbReference type="NCBI Taxonomy" id="1819745"/>
    <lineage>
        <taxon>Eukaryota</taxon>
        <taxon>Metazoa</taxon>
        <taxon>Spiralia</taxon>
        <taxon>Lophotrochozoa</taxon>
        <taxon>Mesozoa</taxon>
        <taxon>Orthonectida</taxon>
        <taxon>Rhopaluridae</taxon>
        <taxon>Intoshia</taxon>
    </lineage>
</organism>
<evidence type="ECO:0000313" key="2">
    <source>
        <dbReference type="EMBL" id="OAF65220.1"/>
    </source>
</evidence>
<feature type="transmembrane region" description="Helical" evidence="1">
    <location>
        <begin position="230"/>
        <end position="254"/>
    </location>
</feature>
<dbReference type="OrthoDB" id="445301at2759"/>
<proteinExistence type="predicted"/>
<protein>
    <submittedName>
        <fullName evidence="2">Uncharacterized protein</fullName>
    </submittedName>
</protein>
<keyword evidence="1" id="KW-0472">Membrane</keyword>
<dbReference type="Pfam" id="PF04114">
    <property type="entry name" value="Gaa1"/>
    <property type="match status" value="1"/>
</dbReference>
<name>A0A177ATR9_9BILA</name>
<dbReference type="GO" id="GO:0042765">
    <property type="term" value="C:GPI-anchor transamidase complex"/>
    <property type="evidence" value="ECO:0007669"/>
    <property type="project" value="InterPro"/>
</dbReference>
<sequence length="300" mass="34679">KTFIHNDYIFLWYQSGYDGINAWLDAYHGHDLLFVGEKDSITKKLGSLIFGINIISPNSHSSNVDIHMVGDMGQVTNLDIVNIAVIATKNLGQRPTIFNRYDHPFQRNFNGQIYSIFTMIKMIFTQSIGLSTSVHGSFLQYSVESLTMVFGTRSTKDTFNSIQIIEIILRSVNNMPHRFNRSFYFYLMISLNRFISIQEYMVSIILILSPLILKMISINRKMDTFENMNTLYLTFSLVKKILFAVSSGLIILLFPKILNVSQFLQDNYTVMKNLLFQFTIIVLILTIYIAVNSRYFFIHS</sequence>
<evidence type="ECO:0000256" key="1">
    <source>
        <dbReference type="SAM" id="Phobius"/>
    </source>
</evidence>